<dbReference type="AlphaFoldDB" id="A0A399EK09"/>
<gene>
    <name evidence="3" type="primary">egtB</name>
    <name evidence="3" type="ORF">Mrose_02709</name>
</gene>
<dbReference type="Proteomes" id="UP000265341">
    <property type="component" value="Unassembled WGS sequence"/>
</dbReference>
<dbReference type="EMBL" id="QWLA01000060">
    <property type="protein sequence ID" value="RIH84278.1"/>
    <property type="molecule type" value="Genomic_DNA"/>
</dbReference>
<reference evidence="3 4" key="1">
    <citation type="submission" date="2018-08" db="EMBL/GenBank/DDBJ databases">
        <title>Meiothermus roseus NBRC 110900 genome sequencing project.</title>
        <authorList>
            <person name="Da Costa M.S."/>
            <person name="Albuquerque L."/>
            <person name="Raposo P."/>
            <person name="Froufe H.J.C."/>
            <person name="Barroso C.S."/>
            <person name="Egas C."/>
        </authorList>
    </citation>
    <scope>NUCLEOTIDE SEQUENCE [LARGE SCALE GENOMIC DNA]</scope>
    <source>
        <strain evidence="3 4">NBRC 110900</strain>
    </source>
</reference>
<dbReference type="SUPFAM" id="SSF56436">
    <property type="entry name" value="C-type lectin-like"/>
    <property type="match status" value="1"/>
</dbReference>
<dbReference type="PANTHER" id="PTHR23150">
    <property type="entry name" value="SULFATASE MODIFYING FACTOR 1, 2"/>
    <property type="match status" value="1"/>
</dbReference>
<dbReference type="RefSeq" id="WP_119279147.1">
    <property type="nucleotide sequence ID" value="NZ_QWLA01000060.1"/>
</dbReference>
<protein>
    <submittedName>
        <fullName evidence="3">Hercynine oxygenase</fullName>
        <ecNumber evidence="3">1.14.99.-</ecNumber>
    </submittedName>
</protein>
<evidence type="ECO:0000256" key="1">
    <source>
        <dbReference type="SAM" id="MobiDB-lite"/>
    </source>
</evidence>
<evidence type="ECO:0000259" key="2">
    <source>
        <dbReference type="Pfam" id="PF03781"/>
    </source>
</evidence>
<proteinExistence type="predicted"/>
<dbReference type="InterPro" id="IPR005532">
    <property type="entry name" value="SUMF_dom"/>
</dbReference>
<sequence length="651" mass="75059">MTSGFPTDFTQARIIPAPDDPADVPQWRGALRRWREETRTALGYSGERYARPEFAWGWRCFACPFVLLWDELLTDHRSGRYTPERYLEYARAFGGMDALVLWHAYPNLGFDERNQFDFYRDAPGGLEGLRALIQAFHRHGVRVFLGYNPWDTGTRREGLPDYLALADVVGRLEADGVFLDTLRHSGREFRQAIDALRPGVVFESESSLPLEHLHDHAMSWAQWFRDSRAPGVLRNKWLEPRHMMHHTRRWDRDHREELQSAWMNGAGILVWENVFGSWNGWHARDRWLLRLMLPVQRRYAEHFALGEWCPLVETEVEGVYATAWTHDGSRLWTLVNRDPRDVQGALLEVPHRGERYFDLIEGRELETRIRGHRAVLRGEVAGHGLGAVVTLDPSAVDTDFRAFLERQRRTYAERSDDTRFPQRPIALEPAPPSARREAEAGTIRLGPAQPLLRTTFRNRECGTYGPAPFVNVWKPKYPHLHQPVVEVRQVRLGAFALDPREVSNREYQTFLAATGYTPRDPERFLAHWQGGAPPPDQLDDPVVFVDLEDARAYARWAGKRLPSEEEWQYALERTPPPTGPRVWNWTESERSDGRTRFCILKGGADYRAEGSEWYADGGPQPPDFAAKFLLGPPGLNRRSTIGFRCVVDLRT</sequence>
<evidence type="ECO:0000313" key="4">
    <source>
        <dbReference type="Proteomes" id="UP000265341"/>
    </source>
</evidence>
<organism evidence="3 4">
    <name type="scientific">Calidithermus roseus</name>
    <dbReference type="NCBI Taxonomy" id="1644118"/>
    <lineage>
        <taxon>Bacteria</taxon>
        <taxon>Thermotogati</taxon>
        <taxon>Deinococcota</taxon>
        <taxon>Deinococci</taxon>
        <taxon>Thermales</taxon>
        <taxon>Thermaceae</taxon>
        <taxon>Calidithermus</taxon>
    </lineage>
</organism>
<evidence type="ECO:0000313" key="3">
    <source>
        <dbReference type="EMBL" id="RIH84278.1"/>
    </source>
</evidence>
<keyword evidence="4" id="KW-1185">Reference proteome</keyword>
<dbReference type="InterPro" id="IPR051043">
    <property type="entry name" value="Sulfatase_Mod_Factor_Kinase"/>
</dbReference>
<dbReference type="Gene3D" id="3.90.1580.10">
    <property type="entry name" value="paralog of FGE (formylglycine-generating enzyme)"/>
    <property type="match status" value="1"/>
</dbReference>
<dbReference type="GO" id="GO:0120147">
    <property type="term" value="F:formylglycine-generating oxidase activity"/>
    <property type="evidence" value="ECO:0007669"/>
    <property type="project" value="TreeGrafter"/>
</dbReference>
<comment type="caution">
    <text evidence="3">The sequence shown here is derived from an EMBL/GenBank/DDBJ whole genome shotgun (WGS) entry which is preliminary data.</text>
</comment>
<dbReference type="InterPro" id="IPR042095">
    <property type="entry name" value="SUMF_sf"/>
</dbReference>
<dbReference type="PANTHER" id="PTHR23150:SF19">
    <property type="entry name" value="FORMYLGLYCINE-GENERATING ENZYME"/>
    <property type="match status" value="1"/>
</dbReference>
<dbReference type="OrthoDB" id="9768004at2"/>
<dbReference type="EC" id="1.14.99.-" evidence="3"/>
<dbReference type="Pfam" id="PF03781">
    <property type="entry name" value="FGE-sulfatase"/>
    <property type="match status" value="1"/>
</dbReference>
<keyword evidence="3" id="KW-0560">Oxidoreductase</keyword>
<name>A0A399EK09_9DEIN</name>
<dbReference type="InterPro" id="IPR016187">
    <property type="entry name" value="CTDL_fold"/>
</dbReference>
<feature type="domain" description="Sulfatase-modifying factor enzyme-like" evidence="2">
    <location>
        <begin position="487"/>
        <end position="590"/>
    </location>
</feature>
<accession>A0A399EK09</accession>
<feature type="region of interest" description="Disordered" evidence="1">
    <location>
        <begin position="413"/>
        <end position="435"/>
    </location>
</feature>